<proteinExistence type="predicted"/>
<name>A0ABP8JCA9_9MICO</name>
<dbReference type="InterPro" id="IPR031165">
    <property type="entry name" value="GNAT_YJDJ"/>
</dbReference>
<dbReference type="EMBL" id="BAABGL010000006">
    <property type="protein sequence ID" value="GAA4388288.1"/>
    <property type="molecule type" value="Genomic_DNA"/>
</dbReference>
<dbReference type="InterPro" id="IPR016181">
    <property type="entry name" value="Acyl_CoA_acyltransferase"/>
</dbReference>
<dbReference type="Proteomes" id="UP001500642">
    <property type="component" value="Unassembled WGS sequence"/>
</dbReference>
<keyword evidence="3" id="KW-1185">Reference proteome</keyword>
<protein>
    <submittedName>
        <fullName evidence="2">GNAT family N-acetyltransferase</fullName>
    </submittedName>
</protein>
<feature type="domain" description="N-acetyltransferase" evidence="1">
    <location>
        <begin position="14"/>
        <end position="104"/>
    </location>
</feature>
<dbReference type="PROSITE" id="PS51729">
    <property type="entry name" value="GNAT_YJDJ"/>
    <property type="match status" value="1"/>
</dbReference>
<dbReference type="RefSeq" id="WP_137319590.1">
    <property type="nucleotide sequence ID" value="NZ_BAABGL010000006.1"/>
</dbReference>
<dbReference type="SUPFAM" id="SSF55729">
    <property type="entry name" value="Acyl-CoA N-acyltransferases (Nat)"/>
    <property type="match status" value="1"/>
</dbReference>
<gene>
    <name evidence="2" type="ORF">GCM10023167_12890</name>
</gene>
<accession>A0ABP8JCA9</accession>
<evidence type="ECO:0000313" key="2">
    <source>
        <dbReference type="EMBL" id="GAA4388288.1"/>
    </source>
</evidence>
<dbReference type="Pfam" id="PF14542">
    <property type="entry name" value="Acetyltransf_CG"/>
    <property type="match status" value="1"/>
</dbReference>
<reference evidence="3" key="1">
    <citation type="journal article" date="2019" name="Int. J. Syst. Evol. Microbiol.">
        <title>The Global Catalogue of Microorganisms (GCM) 10K type strain sequencing project: providing services to taxonomists for standard genome sequencing and annotation.</title>
        <authorList>
            <consortium name="The Broad Institute Genomics Platform"/>
            <consortium name="The Broad Institute Genome Sequencing Center for Infectious Disease"/>
            <person name="Wu L."/>
            <person name="Ma J."/>
        </authorList>
    </citation>
    <scope>NUCLEOTIDE SEQUENCE [LARGE SCALE GENOMIC DNA]</scope>
    <source>
        <strain evidence="3">JCM 17808</strain>
    </source>
</reference>
<dbReference type="PANTHER" id="PTHR31435">
    <property type="entry name" value="PROTEIN NATD1"/>
    <property type="match status" value="1"/>
</dbReference>
<dbReference type="PANTHER" id="PTHR31435:SF9">
    <property type="entry name" value="PROTEIN NATD1"/>
    <property type="match status" value="1"/>
</dbReference>
<comment type="caution">
    <text evidence="2">The sequence shown here is derived from an EMBL/GenBank/DDBJ whole genome shotgun (WGS) entry which is preliminary data.</text>
</comment>
<dbReference type="Gene3D" id="3.40.630.30">
    <property type="match status" value="1"/>
</dbReference>
<sequence length="105" mass="12355">MSTPEIVTTPVEVLDNLTHDRFELWASEPERTFVGFLGYRLERPGVYDLQHTIISESFGRQGYARTLVTKVLDQLREREQRIVPTCSYVQRYLERFPQYADLVES</sequence>
<evidence type="ECO:0000259" key="1">
    <source>
        <dbReference type="PROSITE" id="PS51729"/>
    </source>
</evidence>
<dbReference type="InterPro" id="IPR045057">
    <property type="entry name" value="Gcn5-rel_NAT"/>
</dbReference>
<organism evidence="2 3">
    <name type="scientific">Brevibacterium pityocampae</name>
    <dbReference type="NCBI Taxonomy" id="506594"/>
    <lineage>
        <taxon>Bacteria</taxon>
        <taxon>Bacillati</taxon>
        <taxon>Actinomycetota</taxon>
        <taxon>Actinomycetes</taxon>
        <taxon>Micrococcales</taxon>
        <taxon>Brevibacteriaceae</taxon>
        <taxon>Brevibacterium</taxon>
    </lineage>
</organism>
<evidence type="ECO:0000313" key="3">
    <source>
        <dbReference type="Proteomes" id="UP001500642"/>
    </source>
</evidence>